<proteinExistence type="inferred from homology"/>
<comment type="catalytic activity">
    <reaction evidence="6">
        <text>(3S)-3-hydroxy-3-methylglutaryl-CoA = acetoacetate + acetyl-CoA</text>
        <dbReference type="Rhea" id="RHEA:24404"/>
        <dbReference type="ChEBI" id="CHEBI:13705"/>
        <dbReference type="ChEBI" id="CHEBI:43074"/>
        <dbReference type="ChEBI" id="CHEBI:57288"/>
        <dbReference type="EC" id="4.1.3.4"/>
    </reaction>
</comment>
<keyword evidence="4" id="KW-0479">Metal-binding</keyword>
<dbReference type="Pfam" id="PF00682">
    <property type="entry name" value="HMGL-like"/>
    <property type="match status" value="1"/>
</dbReference>
<dbReference type="EC" id="4.1.3.4" evidence="3"/>
<dbReference type="PANTHER" id="PTHR42738">
    <property type="entry name" value="HYDROXYMETHYLGLUTARYL-COA LYASE"/>
    <property type="match status" value="1"/>
</dbReference>
<evidence type="ECO:0000256" key="7">
    <source>
        <dbReference type="SAM" id="MobiDB-lite"/>
    </source>
</evidence>
<dbReference type="InterPro" id="IPR013785">
    <property type="entry name" value="Aldolase_TIM"/>
</dbReference>
<accession>A0A4S8M831</accession>
<dbReference type="SUPFAM" id="SSF51569">
    <property type="entry name" value="Aldolase"/>
    <property type="match status" value="1"/>
</dbReference>
<evidence type="ECO:0000256" key="5">
    <source>
        <dbReference type="ARBA" id="ARBA00023239"/>
    </source>
</evidence>
<evidence type="ECO:0000259" key="8">
    <source>
        <dbReference type="PROSITE" id="PS50991"/>
    </source>
</evidence>
<name>A0A4S8M831_DENBC</name>
<dbReference type="UniPathway" id="UPA00896">
    <property type="reaction ID" value="UER00863"/>
</dbReference>
<evidence type="ECO:0000256" key="4">
    <source>
        <dbReference type="ARBA" id="ARBA00022723"/>
    </source>
</evidence>
<dbReference type="InterPro" id="IPR043594">
    <property type="entry name" value="HMGL"/>
</dbReference>
<dbReference type="OrthoDB" id="2920220at2759"/>
<sequence length="391" mass="41738">MISLTSRLARGVVRGTSSSLTSSSSTRLQASSSLASRNRTQVGRGYATEASKSNLVNIVEVGPRDGLQNEKGIIPVDVKVELIERLALAGCQNIEAGSFVSPKWVPQMAGTAEVITRMTRLPDVHYAVLVPNQKGLDNLNTLLSTYNASSSTSDAETVPPPSDEISIFTAATDAFTKANLNTSIKESLSRLQPVARAALDHGLRVRGYVSVAIACPYSGQVDYQKVKEVAKELREMGCYEVSLGDTVGQGTPTQVAEMLEDVKKSVPVEMLAGHFHDTYGTAVANVFTALEHGVRTIDASVGGLGGCPYSPGATGNVATEDVLYALKGSKYHVAGSEYGKGTIDLEKMTEIGWWISNKLGRDSVSRAGKALKARKIREAEMDKDGEIRAKL</sequence>
<feature type="compositionally biased region" description="Low complexity" evidence="7">
    <location>
        <begin position="16"/>
        <end position="37"/>
    </location>
</feature>
<dbReference type="AlphaFoldDB" id="A0A4S8M831"/>
<protein>
    <recommendedName>
        <fullName evidence="3">hydroxymethylglutaryl-CoA lyase</fullName>
        <ecNumber evidence="3">4.1.3.4</ecNumber>
    </recommendedName>
</protein>
<reference evidence="9 10" key="1">
    <citation type="journal article" date="2019" name="Nat. Ecol. Evol.">
        <title>Megaphylogeny resolves global patterns of mushroom evolution.</title>
        <authorList>
            <person name="Varga T."/>
            <person name="Krizsan K."/>
            <person name="Foldi C."/>
            <person name="Dima B."/>
            <person name="Sanchez-Garcia M."/>
            <person name="Sanchez-Ramirez S."/>
            <person name="Szollosi G.J."/>
            <person name="Szarkandi J.G."/>
            <person name="Papp V."/>
            <person name="Albert L."/>
            <person name="Andreopoulos W."/>
            <person name="Angelini C."/>
            <person name="Antonin V."/>
            <person name="Barry K.W."/>
            <person name="Bougher N.L."/>
            <person name="Buchanan P."/>
            <person name="Buyck B."/>
            <person name="Bense V."/>
            <person name="Catcheside P."/>
            <person name="Chovatia M."/>
            <person name="Cooper J."/>
            <person name="Damon W."/>
            <person name="Desjardin D."/>
            <person name="Finy P."/>
            <person name="Geml J."/>
            <person name="Haridas S."/>
            <person name="Hughes K."/>
            <person name="Justo A."/>
            <person name="Karasinski D."/>
            <person name="Kautmanova I."/>
            <person name="Kiss B."/>
            <person name="Kocsube S."/>
            <person name="Kotiranta H."/>
            <person name="LaButti K.M."/>
            <person name="Lechner B.E."/>
            <person name="Liimatainen K."/>
            <person name="Lipzen A."/>
            <person name="Lukacs Z."/>
            <person name="Mihaltcheva S."/>
            <person name="Morgado L.N."/>
            <person name="Niskanen T."/>
            <person name="Noordeloos M.E."/>
            <person name="Ohm R.A."/>
            <person name="Ortiz-Santana B."/>
            <person name="Ovrebo C."/>
            <person name="Racz N."/>
            <person name="Riley R."/>
            <person name="Savchenko A."/>
            <person name="Shiryaev A."/>
            <person name="Soop K."/>
            <person name="Spirin V."/>
            <person name="Szebenyi C."/>
            <person name="Tomsovsky M."/>
            <person name="Tulloss R.E."/>
            <person name="Uehling J."/>
            <person name="Grigoriev I.V."/>
            <person name="Vagvolgyi C."/>
            <person name="Papp T."/>
            <person name="Martin F.M."/>
            <person name="Miettinen O."/>
            <person name="Hibbett D.S."/>
            <person name="Nagy L.G."/>
        </authorList>
    </citation>
    <scope>NUCLEOTIDE SEQUENCE [LARGE SCALE GENOMIC DNA]</scope>
    <source>
        <strain evidence="9 10">CBS 962.96</strain>
    </source>
</reference>
<keyword evidence="10" id="KW-1185">Reference proteome</keyword>
<dbReference type="GO" id="GO:0004419">
    <property type="term" value="F:hydroxymethylglutaryl-CoA lyase activity"/>
    <property type="evidence" value="ECO:0007669"/>
    <property type="project" value="UniProtKB-EC"/>
</dbReference>
<evidence type="ECO:0000256" key="3">
    <source>
        <dbReference type="ARBA" id="ARBA00012910"/>
    </source>
</evidence>
<dbReference type="CDD" id="cd07938">
    <property type="entry name" value="DRE_TIM_HMGL"/>
    <property type="match status" value="1"/>
</dbReference>
<organism evidence="9 10">
    <name type="scientific">Dendrothele bispora (strain CBS 962.96)</name>
    <dbReference type="NCBI Taxonomy" id="1314807"/>
    <lineage>
        <taxon>Eukaryota</taxon>
        <taxon>Fungi</taxon>
        <taxon>Dikarya</taxon>
        <taxon>Basidiomycota</taxon>
        <taxon>Agaricomycotina</taxon>
        <taxon>Agaricomycetes</taxon>
        <taxon>Agaricomycetidae</taxon>
        <taxon>Agaricales</taxon>
        <taxon>Agaricales incertae sedis</taxon>
        <taxon>Dendrothele</taxon>
    </lineage>
</organism>
<dbReference type="GO" id="GO:0046951">
    <property type="term" value="P:ketone body biosynthetic process"/>
    <property type="evidence" value="ECO:0007669"/>
    <property type="project" value="TreeGrafter"/>
</dbReference>
<evidence type="ECO:0000256" key="6">
    <source>
        <dbReference type="ARBA" id="ARBA00049877"/>
    </source>
</evidence>
<comment type="similarity">
    <text evidence="2">Belongs to the HMG-CoA lyase family.</text>
</comment>
<dbReference type="NCBIfam" id="NF004283">
    <property type="entry name" value="PRK05692.1"/>
    <property type="match status" value="1"/>
</dbReference>
<evidence type="ECO:0000256" key="2">
    <source>
        <dbReference type="ARBA" id="ARBA00009405"/>
    </source>
</evidence>
<dbReference type="PANTHER" id="PTHR42738:SF7">
    <property type="entry name" value="HYDROXYMETHYLGLUTARYL-COA LYASE"/>
    <property type="match status" value="1"/>
</dbReference>
<dbReference type="PROSITE" id="PS50991">
    <property type="entry name" value="PYR_CT"/>
    <property type="match status" value="1"/>
</dbReference>
<dbReference type="InterPro" id="IPR000891">
    <property type="entry name" value="PYR_CT"/>
</dbReference>
<feature type="region of interest" description="Disordered" evidence="7">
    <location>
        <begin position="15"/>
        <end position="46"/>
    </location>
</feature>
<evidence type="ECO:0000256" key="1">
    <source>
        <dbReference type="ARBA" id="ARBA00005143"/>
    </source>
</evidence>
<dbReference type="GO" id="GO:0006552">
    <property type="term" value="P:L-leucine catabolic process"/>
    <property type="evidence" value="ECO:0007669"/>
    <property type="project" value="TreeGrafter"/>
</dbReference>
<dbReference type="Proteomes" id="UP000297245">
    <property type="component" value="Unassembled WGS sequence"/>
</dbReference>
<gene>
    <name evidence="9" type="ORF">K435DRAFT_660839</name>
</gene>
<dbReference type="EMBL" id="ML179135">
    <property type="protein sequence ID" value="THU98499.1"/>
    <property type="molecule type" value="Genomic_DNA"/>
</dbReference>
<dbReference type="Gene3D" id="3.20.20.70">
    <property type="entry name" value="Aldolase class I"/>
    <property type="match status" value="1"/>
</dbReference>
<dbReference type="GO" id="GO:0046872">
    <property type="term" value="F:metal ion binding"/>
    <property type="evidence" value="ECO:0007669"/>
    <property type="project" value="UniProtKB-KW"/>
</dbReference>
<evidence type="ECO:0000313" key="10">
    <source>
        <dbReference type="Proteomes" id="UP000297245"/>
    </source>
</evidence>
<comment type="pathway">
    <text evidence="1">Metabolic intermediate metabolism; (S)-3-hydroxy-3-methylglutaryl-CoA degradation; acetoacetate from (S)-3-hydroxy-3-methylglutaryl-CoA: step 1/1.</text>
</comment>
<keyword evidence="5" id="KW-0456">Lyase</keyword>
<evidence type="ECO:0000313" key="9">
    <source>
        <dbReference type="EMBL" id="THU98499.1"/>
    </source>
</evidence>
<feature type="domain" description="Pyruvate carboxyltransferase" evidence="8">
    <location>
        <begin position="56"/>
        <end position="349"/>
    </location>
</feature>
<dbReference type="FunFam" id="3.20.20.70:FF:000201">
    <property type="entry name" value="Hydroxymethylglutaryl-CoA lyase"/>
    <property type="match status" value="1"/>
</dbReference>